<organism evidence="3 4">
    <name type="scientific">Peptidiphaga gingivicola</name>
    <dbReference type="NCBI Taxonomy" id="2741497"/>
    <lineage>
        <taxon>Bacteria</taxon>
        <taxon>Bacillati</taxon>
        <taxon>Actinomycetota</taxon>
        <taxon>Actinomycetes</taxon>
        <taxon>Actinomycetales</taxon>
        <taxon>Actinomycetaceae</taxon>
        <taxon>Peptidiphaga</taxon>
    </lineage>
</organism>
<dbReference type="Pfam" id="PF11361">
    <property type="entry name" value="DUF3159"/>
    <property type="match status" value="1"/>
</dbReference>
<comment type="caution">
    <text evidence="3">The sequence shown here is derived from an EMBL/GenBank/DDBJ whole genome shotgun (WGS) entry which is preliminary data.</text>
</comment>
<dbReference type="AlphaFoldDB" id="A0A179B0H3"/>
<evidence type="ECO:0008006" key="5">
    <source>
        <dbReference type="Google" id="ProtNLM"/>
    </source>
</evidence>
<dbReference type="EMBL" id="LVZK01000003">
    <property type="protein sequence ID" value="OAP85192.1"/>
    <property type="molecule type" value="Genomic_DNA"/>
</dbReference>
<evidence type="ECO:0000313" key="3">
    <source>
        <dbReference type="EMBL" id="OAP85192.1"/>
    </source>
</evidence>
<feature type="transmembrane region" description="Helical" evidence="2">
    <location>
        <begin position="139"/>
        <end position="160"/>
    </location>
</feature>
<proteinExistence type="predicted"/>
<feature type="transmembrane region" description="Helical" evidence="2">
    <location>
        <begin position="211"/>
        <end position="232"/>
    </location>
</feature>
<dbReference type="Proteomes" id="UP000078368">
    <property type="component" value="Unassembled WGS sequence"/>
</dbReference>
<dbReference type="PIRSF" id="PIRSF010219">
    <property type="entry name" value="UCP010219"/>
    <property type="match status" value="1"/>
</dbReference>
<dbReference type="STRING" id="1823756.A4H34_08755"/>
<feature type="transmembrane region" description="Helical" evidence="2">
    <location>
        <begin position="181"/>
        <end position="199"/>
    </location>
</feature>
<dbReference type="InterPro" id="IPR016566">
    <property type="entry name" value="UCP010219"/>
</dbReference>
<keyword evidence="2" id="KW-1133">Transmembrane helix</keyword>
<protein>
    <recommendedName>
        <fullName evidence="5">Potassium ABC transporter</fullName>
    </recommendedName>
</protein>
<keyword evidence="4" id="KW-1185">Reference proteome</keyword>
<feature type="transmembrane region" description="Helical" evidence="2">
    <location>
        <begin position="78"/>
        <end position="96"/>
    </location>
</feature>
<sequence length="260" mass="27143">MTERVDVTDQAADEEQAPDRAEEAAGRQSARRRGGLAAAVGEDFDLSRAVGGKRGVVESVAPGAIFLVVYIATKDVVVSSVAPVAAAVLALAARLVGRLDVTPAVSGLLGVGVSAFWALRTGQASNYFTVGLLLNAGYLAALALSLAVRWPLMGLVLGFLRGDATRWRRADDEDGLATRRAYTRLTWLWAGVFALRLLVQTPLYLTDATTALAVSKLVMGLPLFALAAWATWMTVRALPPAAESSAAGPGQGPAGADERG</sequence>
<name>A0A179B0H3_9ACTO</name>
<dbReference type="RefSeq" id="WP_009199659.1">
    <property type="nucleotide sequence ID" value="NZ_LVZK01000003.1"/>
</dbReference>
<keyword evidence="2" id="KW-0472">Membrane</keyword>
<feature type="transmembrane region" description="Helical" evidence="2">
    <location>
        <begin position="55"/>
        <end position="72"/>
    </location>
</feature>
<evidence type="ECO:0000256" key="1">
    <source>
        <dbReference type="SAM" id="MobiDB-lite"/>
    </source>
</evidence>
<reference evidence="3 4" key="1">
    <citation type="submission" date="2016-04" db="EMBL/GenBank/DDBJ databases">
        <title>Peptidophaga gingivicola gen. nov., sp. nov., isolated from human subgingival plaque.</title>
        <authorList>
            <person name="Beall C.J."/>
            <person name="Mokrzan E.M."/>
            <person name="Griffen A.L."/>
            <person name="Leys E.J."/>
        </authorList>
    </citation>
    <scope>NUCLEOTIDE SEQUENCE [LARGE SCALE GENOMIC DNA]</scope>
    <source>
        <strain evidence="3 4">BA112</strain>
    </source>
</reference>
<accession>A0A179B0H3</accession>
<gene>
    <name evidence="3" type="ORF">A4H34_08755</name>
</gene>
<feature type="region of interest" description="Disordered" evidence="1">
    <location>
        <begin position="1"/>
        <end position="34"/>
    </location>
</feature>
<evidence type="ECO:0000313" key="4">
    <source>
        <dbReference type="Proteomes" id="UP000078368"/>
    </source>
</evidence>
<keyword evidence="2" id="KW-0812">Transmembrane</keyword>
<evidence type="ECO:0000256" key="2">
    <source>
        <dbReference type="SAM" id="Phobius"/>
    </source>
</evidence>
<feature type="transmembrane region" description="Helical" evidence="2">
    <location>
        <begin position="101"/>
        <end position="119"/>
    </location>
</feature>